<evidence type="ECO:0000313" key="2">
    <source>
        <dbReference type="EMBL" id="ABJ86398.1"/>
    </source>
</evidence>
<accession>Q01VB7</accession>
<dbReference type="KEGG" id="sus:Acid_5451"/>
<dbReference type="GO" id="GO:0005737">
    <property type="term" value="C:cytoplasm"/>
    <property type="evidence" value="ECO:0007669"/>
    <property type="project" value="TreeGrafter"/>
</dbReference>
<dbReference type="OrthoDB" id="9811743at2"/>
<dbReference type="eggNOG" id="COG0451">
    <property type="taxonomic scope" value="Bacteria"/>
</dbReference>
<dbReference type="GO" id="GO:0004029">
    <property type="term" value="F:aldehyde dehydrogenase (NAD+) activity"/>
    <property type="evidence" value="ECO:0007669"/>
    <property type="project" value="TreeGrafter"/>
</dbReference>
<dbReference type="EMBL" id="CP000473">
    <property type="protein sequence ID" value="ABJ86398.1"/>
    <property type="molecule type" value="Genomic_DNA"/>
</dbReference>
<proteinExistence type="predicted"/>
<gene>
    <name evidence="2" type="ordered locus">Acid_5451</name>
</gene>
<dbReference type="Pfam" id="PF01370">
    <property type="entry name" value="Epimerase"/>
    <property type="match status" value="1"/>
</dbReference>
<evidence type="ECO:0000259" key="1">
    <source>
        <dbReference type="Pfam" id="PF01370"/>
    </source>
</evidence>
<dbReference type="FunCoup" id="Q01VB7">
    <property type="interactions" value="362"/>
</dbReference>
<dbReference type="AlphaFoldDB" id="Q01VB7"/>
<feature type="domain" description="NAD-dependent epimerase/dehydratase" evidence="1">
    <location>
        <begin position="2"/>
        <end position="213"/>
    </location>
</feature>
<dbReference type="Gene3D" id="3.40.50.720">
    <property type="entry name" value="NAD(P)-binding Rossmann-like Domain"/>
    <property type="match status" value="1"/>
</dbReference>
<dbReference type="InterPro" id="IPR001509">
    <property type="entry name" value="Epimerase_deHydtase"/>
</dbReference>
<organism evidence="2">
    <name type="scientific">Solibacter usitatus (strain Ellin6076)</name>
    <dbReference type="NCBI Taxonomy" id="234267"/>
    <lineage>
        <taxon>Bacteria</taxon>
        <taxon>Pseudomonadati</taxon>
        <taxon>Acidobacteriota</taxon>
        <taxon>Terriglobia</taxon>
        <taxon>Bryobacterales</taxon>
        <taxon>Solibacteraceae</taxon>
        <taxon>Candidatus Solibacter</taxon>
    </lineage>
</organism>
<dbReference type="InParanoid" id="Q01VB7"/>
<dbReference type="InterPro" id="IPR002347">
    <property type="entry name" value="SDR_fam"/>
</dbReference>
<dbReference type="InterPro" id="IPR036291">
    <property type="entry name" value="NAD(P)-bd_dom_sf"/>
</dbReference>
<reference evidence="2" key="1">
    <citation type="submission" date="2006-10" db="EMBL/GenBank/DDBJ databases">
        <title>Complete sequence of Solibacter usitatus Ellin6076.</title>
        <authorList>
            <consortium name="US DOE Joint Genome Institute"/>
            <person name="Copeland A."/>
            <person name="Lucas S."/>
            <person name="Lapidus A."/>
            <person name="Barry K."/>
            <person name="Detter J.C."/>
            <person name="Glavina del Rio T."/>
            <person name="Hammon N."/>
            <person name="Israni S."/>
            <person name="Dalin E."/>
            <person name="Tice H."/>
            <person name="Pitluck S."/>
            <person name="Thompson L.S."/>
            <person name="Brettin T."/>
            <person name="Bruce D."/>
            <person name="Han C."/>
            <person name="Tapia R."/>
            <person name="Gilna P."/>
            <person name="Schmutz J."/>
            <person name="Larimer F."/>
            <person name="Land M."/>
            <person name="Hauser L."/>
            <person name="Kyrpides N."/>
            <person name="Mikhailova N."/>
            <person name="Janssen P.H."/>
            <person name="Kuske C.R."/>
            <person name="Richardson P."/>
        </authorList>
    </citation>
    <scope>NUCLEOTIDE SEQUENCE</scope>
    <source>
        <strain evidence="2">Ellin6076</strain>
    </source>
</reference>
<sequence>MILVTGGTGFIGTHLLERLVATNAPVRALVRPTKAPRTLPIGVETVYGDLATGVGITAALEGVETVIHLAGITKALHTDDYYSGNVRATEKLAHAMAGRGMRMVHVSSLAAIGPASDGLPVKEDAEPHPLTHYGKSKLDAEGVVRDLAPDAVIVRPPVVYGPRDTDVFQLLKSISKGLVLEIAGGERWFSAIFVKDLVEGLMMAVRTPGAAGRSYFLAHAKPVSWTQLGSAAAAIMARTPRVVTVPFAVANAVGACGEAWSRITGKPGILSREKVREARCMAWTCDTHRAAEELGFVASTSLEVGLRESLAWYKEAGWLAY</sequence>
<dbReference type="InterPro" id="IPR051783">
    <property type="entry name" value="NAD(P)-dependent_oxidoreduct"/>
</dbReference>
<dbReference type="STRING" id="234267.Acid_5451"/>
<dbReference type="PANTHER" id="PTHR48079:SF6">
    <property type="entry name" value="NAD(P)-BINDING DOMAIN-CONTAINING PROTEIN-RELATED"/>
    <property type="match status" value="1"/>
</dbReference>
<dbReference type="PANTHER" id="PTHR48079">
    <property type="entry name" value="PROTEIN YEEZ"/>
    <property type="match status" value="1"/>
</dbReference>
<dbReference type="HOGENOM" id="CLU_007383_6_1_0"/>
<dbReference type="SUPFAM" id="SSF51735">
    <property type="entry name" value="NAD(P)-binding Rossmann-fold domains"/>
    <property type="match status" value="1"/>
</dbReference>
<name>Q01VB7_SOLUE</name>
<protein>
    <submittedName>
        <fullName evidence="2">NAD-dependent epimerase/dehydratase</fullName>
    </submittedName>
</protein>
<dbReference type="PRINTS" id="PR00081">
    <property type="entry name" value="GDHRDH"/>
</dbReference>